<dbReference type="InterPro" id="IPR036188">
    <property type="entry name" value="FAD/NAD-bd_sf"/>
</dbReference>
<reference evidence="3 4" key="1">
    <citation type="submission" date="2015-04" db="EMBL/GenBank/DDBJ databases">
        <title>Draft Genome Sequence of the Novel Agar-Digesting Marine Bacterium Q1.</title>
        <authorList>
            <person name="Li Y."/>
            <person name="Li D."/>
            <person name="Chen G."/>
            <person name="Du Z."/>
        </authorList>
    </citation>
    <scope>NUCLEOTIDE SEQUENCE [LARGE SCALE GENOMIC DNA]</scope>
    <source>
        <strain evidence="3 4">Q1</strain>
    </source>
</reference>
<dbReference type="Pfam" id="PF04820">
    <property type="entry name" value="Trp_halogenase"/>
    <property type="match status" value="1"/>
</dbReference>
<dbReference type="RefSeq" id="WP_048691743.1">
    <property type="nucleotide sequence ID" value="NZ_KQ130488.1"/>
</dbReference>
<sequence>MNHINKVVVVGGGTSGWMSAALLKKILGNTVNIELIESKTIGIIGVGEATIPPIQTVNEVLGINEAEFMRETKASIKLAIKFENWWQKGQSYFHTFGAPGQSLPFCHYHHLWTRAESLGLKTNLWDYDLNYLAATAGKFAKLETQDPMYEMKYAYHFDSALYGQFLRKHSEKSGVIRTEGLIENVNLNPATGNVESLTLTGGGTVTGDLFIDCSGMRGLLINQALGTGFEDWSHWLAADRAIAIPSERDTKTLPYTRSIAHSKGWQWNIPLQHRNGNGIVYSSRYCSDDEAQDTLIKNIKNKTLADPNLIKFKTGRTRKQWNKNVIAIGLSSGFLEPLESTSIYLVQSAIVRLLKFFPHKGIQASSVNEFNNQSQREYELIRDFIILHYCATSRTDSQFWRDMKALELPRRLTEKLDMFKENGTLVHDDLDVFWEPSWLQVMLGQGIKPMGYHPLASQYSQAKLTEIFTNTRRAKSAPLEKMPSHDEFLKLYLE</sequence>
<evidence type="ECO:0000313" key="3">
    <source>
        <dbReference type="EMBL" id="KMT65460.1"/>
    </source>
</evidence>
<organism evidence="3 4">
    <name type="scientific">Catenovulum maritimum</name>
    <dbReference type="NCBI Taxonomy" id="1513271"/>
    <lineage>
        <taxon>Bacteria</taxon>
        <taxon>Pseudomonadati</taxon>
        <taxon>Pseudomonadota</taxon>
        <taxon>Gammaproteobacteria</taxon>
        <taxon>Alteromonadales</taxon>
        <taxon>Alteromonadaceae</taxon>
        <taxon>Catenovulum</taxon>
    </lineage>
</organism>
<dbReference type="PANTHER" id="PTHR43747">
    <property type="entry name" value="FAD-BINDING PROTEIN"/>
    <property type="match status" value="1"/>
</dbReference>
<comment type="caution">
    <text evidence="3">The sequence shown here is derived from an EMBL/GenBank/DDBJ whole genome shotgun (WGS) entry which is preliminary data.</text>
</comment>
<protein>
    <submittedName>
        <fullName evidence="3">Tryptophan halogenase</fullName>
    </submittedName>
</protein>
<feature type="binding site" evidence="2">
    <location>
        <position position="339"/>
    </location>
    <ligand>
        <name>L-tryptophan</name>
        <dbReference type="ChEBI" id="CHEBI:57912"/>
    </ligand>
</feature>
<name>A0A0J8GRL1_9ALTE</name>
<dbReference type="PIRSF" id="PIRSF011396">
    <property type="entry name" value="Trp_halogenase"/>
    <property type="match status" value="1"/>
</dbReference>
<dbReference type="Gene3D" id="3.50.50.60">
    <property type="entry name" value="FAD/NAD(P)-binding domain"/>
    <property type="match status" value="1"/>
</dbReference>
<dbReference type="PATRIC" id="fig|1513271.3.peg.1814"/>
<dbReference type="AlphaFoldDB" id="A0A0J8GRL1"/>
<dbReference type="SUPFAM" id="SSF51905">
    <property type="entry name" value="FAD/NAD(P)-binding domain"/>
    <property type="match status" value="1"/>
</dbReference>
<dbReference type="PANTHER" id="PTHR43747:SF4">
    <property type="entry name" value="FLAVIN-DEPENDENT TRYPTOPHAN HALOGENASE"/>
    <property type="match status" value="1"/>
</dbReference>
<evidence type="ECO:0000313" key="4">
    <source>
        <dbReference type="Proteomes" id="UP000037600"/>
    </source>
</evidence>
<dbReference type="InterPro" id="IPR006905">
    <property type="entry name" value="Flavin_halogenase"/>
</dbReference>
<gene>
    <name evidence="3" type="ORF">XM47_08895</name>
</gene>
<dbReference type="GO" id="GO:0000166">
    <property type="term" value="F:nucleotide binding"/>
    <property type="evidence" value="ECO:0007669"/>
    <property type="project" value="UniProtKB-KW"/>
</dbReference>
<accession>A0A0J8GRL1</accession>
<keyword evidence="2" id="KW-0285">Flavoprotein</keyword>
<feature type="binding site" evidence="2">
    <location>
        <position position="77"/>
    </location>
    <ligand>
        <name>7-chloro-L-tryptophan</name>
        <dbReference type="ChEBI" id="CHEBI:58713"/>
    </ligand>
</feature>
<dbReference type="EMBL" id="LAZL01000011">
    <property type="protein sequence ID" value="KMT65460.1"/>
    <property type="molecule type" value="Genomic_DNA"/>
</dbReference>
<keyword evidence="4" id="KW-1185">Reference proteome</keyword>
<feature type="binding site" evidence="2">
    <location>
        <position position="343"/>
    </location>
    <ligand>
        <name>FAD</name>
        <dbReference type="ChEBI" id="CHEBI:57692"/>
    </ligand>
</feature>
<dbReference type="InterPro" id="IPR050816">
    <property type="entry name" value="Flavin-dep_Halogenase_NPB"/>
</dbReference>
<feature type="active site" evidence="1">
    <location>
        <position position="77"/>
    </location>
</feature>
<dbReference type="Proteomes" id="UP000037600">
    <property type="component" value="Unassembled WGS sequence"/>
</dbReference>
<proteinExistence type="predicted"/>
<feature type="binding site" evidence="2">
    <location>
        <position position="330"/>
    </location>
    <ligand>
        <name>FAD</name>
        <dbReference type="ChEBI" id="CHEBI:57692"/>
    </ligand>
</feature>
<dbReference type="OrthoDB" id="7178350at2"/>
<dbReference type="GO" id="GO:0004497">
    <property type="term" value="F:monooxygenase activity"/>
    <property type="evidence" value="ECO:0007669"/>
    <property type="project" value="InterPro"/>
</dbReference>
<keyword evidence="2" id="KW-0547">Nucleotide-binding</keyword>
<evidence type="ECO:0000256" key="1">
    <source>
        <dbReference type="PIRSR" id="PIRSR011396-1"/>
    </source>
</evidence>
<evidence type="ECO:0000256" key="2">
    <source>
        <dbReference type="PIRSR" id="PIRSR011396-2"/>
    </source>
</evidence>
<dbReference type="InterPro" id="IPR033856">
    <property type="entry name" value="Trp_halogen"/>
</dbReference>
<keyword evidence="2" id="KW-0274">FAD</keyword>
<dbReference type="STRING" id="1513271.XM47_08895"/>